<comment type="caution">
    <text evidence="1">The sequence shown here is derived from an EMBL/GenBank/DDBJ whole genome shotgun (WGS) entry which is preliminary data.</text>
</comment>
<evidence type="ECO:0000313" key="1">
    <source>
        <dbReference type="EMBL" id="MPN54885.1"/>
    </source>
</evidence>
<dbReference type="EMBL" id="VSSQ01123553">
    <property type="protein sequence ID" value="MPN54885.1"/>
    <property type="molecule type" value="Genomic_DNA"/>
</dbReference>
<name>A0A645ITY5_9ZZZZ</name>
<dbReference type="AlphaFoldDB" id="A0A645ITY5"/>
<reference evidence="1" key="1">
    <citation type="submission" date="2019-08" db="EMBL/GenBank/DDBJ databases">
        <authorList>
            <person name="Kucharzyk K."/>
            <person name="Murdoch R.W."/>
            <person name="Higgins S."/>
            <person name="Loffler F."/>
        </authorList>
    </citation>
    <scope>NUCLEOTIDE SEQUENCE</scope>
</reference>
<sequence>MNQTIEQRFNDLESIELDLKITILDNAIKLELISLKLKNSIKEGQIKNEKRCNDTFEK</sequence>
<protein>
    <submittedName>
        <fullName evidence="1">Uncharacterized protein</fullName>
    </submittedName>
</protein>
<organism evidence="1">
    <name type="scientific">bioreactor metagenome</name>
    <dbReference type="NCBI Taxonomy" id="1076179"/>
    <lineage>
        <taxon>unclassified sequences</taxon>
        <taxon>metagenomes</taxon>
        <taxon>ecological metagenomes</taxon>
    </lineage>
</organism>
<proteinExistence type="predicted"/>
<accession>A0A645ITY5</accession>
<gene>
    <name evidence="1" type="ORF">SDC9_202563</name>
</gene>